<keyword evidence="2" id="KW-1185">Reference proteome</keyword>
<evidence type="ECO:0000313" key="1">
    <source>
        <dbReference type="EMBL" id="MED6117437.1"/>
    </source>
</evidence>
<sequence length="70" mass="8100">MKPRHLSECFLPEDKHPDFGDCWTDNISEVYFSIWEGVSSMSEWFINFKAQLTSQRMSSVAYGMTSKVVS</sequence>
<comment type="caution">
    <text evidence="1">The sequence shown here is derived from an EMBL/GenBank/DDBJ whole genome shotgun (WGS) entry which is preliminary data.</text>
</comment>
<protein>
    <submittedName>
        <fullName evidence="1">Uncharacterized protein</fullName>
    </submittedName>
</protein>
<evidence type="ECO:0000313" key="2">
    <source>
        <dbReference type="Proteomes" id="UP001341840"/>
    </source>
</evidence>
<accession>A0ABU6QZB3</accession>
<organism evidence="1 2">
    <name type="scientific">Stylosanthes scabra</name>
    <dbReference type="NCBI Taxonomy" id="79078"/>
    <lineage>
        <taxon>Eukaryota</taxon>
        <taxon>Viridiplantae</taxon>
        <taxon>Streptophyta</taxon>
        <taxon>Embryophyta</taxon>
        <taxon>Tracheophyta</taxon>
        <taxon>Spermatophyta</taxon>
        <taxon>Magnoliopsida</taxon>
        <taxon>eudicotyledons</taxon>
        <taxon>Gunneridae</taxon>
        <taxon>Pentapetalae</taxon>
        <taxon>rosids</taxon>
        <taxon>fabids</taxon>
        <taxon>Fabales</taxon>
        <taxon>Fabaceae</taxon>
        <taxon>Papilionoideae</taxon>
        <taxon>50 kb inversion clade</taxon>
        <taxon>dalbergioids sensu lato</taxon>
        <taxon>Dalbergieae</taxon>
        <taxon>Pterocarpus clade</taxon>
        <taxon>Stylosanthes</taxon>
    </lineage>
</organism>
<gene>
    <name evidence="1" type="ORF">PIB30_109977</name>
</gene>
<proteinExistence type="predicted"/>
<reference evidence="1 2" key="1">
    <citation type="journal article" date="2023" name="Plants (Basel)">
        <title>Bridging the Gap: Combining Genomics and Transcriptomics Approaches to Understand Stylosanthes scabra, an Orphan Legume from the Brazilian Caatinga.</title>
        <authorList>
            <person name="Ferreira-Neto J.R.C."/>
            <person name="da Silva M.D."/>
            <person name="Binneck E."/>
            <person name="de Melo N.F."/>
            <person name="da Silva R.H."/>
            <person name="de Melo A.L.T.M."/>
            <person name="Pandolfi V."/>
            <person name="Bustamante F.O."/>
            <person name="Brasileiro-Vidal A.C."/>
            <person name="Benko-Iseppon A.M."/>
        </authorList>
    </citation>
    <scope>NUCLEOTIDE SEQUENCE [LARGE SCALE GENOMIC DNA]</scope>
    <source>
        <tissue evidence="1">Leaves</tissue>
    </source>
</reference>
<name>A0ABU6QZB3_9FABA</name>
<dbReference type="EMBL" id="JASCZI010005949">
    <property type="protein sequence ID" value="MED6117437.1"/>
    <property type="molecule type" value="Genomic_DNA"/>
</dbReference>
<dbReference type="Proteomes" id="UP001341840">
    <property type="component" value="Unassembled WGS sequence"/>
</dbReference>